<keyword evidence="2" id="KW-1185">Reference proteome</keyword>
<name>A0A4P9WKP4_9FUNG</name>
<organism evidence="1 2">
    <name type="scientific">Blyttiomyces helicus</name>
    <dbReference type="NCBI Taxonomy" id="388810"/>
    <lineage>
        <taxon>Eukaryota</taxon>
        <taxon>Fungi</taxon>
        <taxon>Fungi incertae sedis</taxon>
        <taxon>Chytridiomycota</taxon>
        <taxon>Chytridiomycota incertae sedis</taxon>
        <taxon>Chytridiomycetes</taxon>
        <taxon>Chytridiomycetes incertae sedis</taxon>
        <taxon>Blyttiomyces</taxon>
    </lineage>
</organism>
<accession>A0A4P9WKP4</accession>
<evidence type="ECO:0000313" key="1">
    <source>
        <dbReference type="EMBL" id="RKO92972.1"/>
    </source>
</evidence>
<protein>
    <submittedName>
        <fullName evidence="1">Uncharacterized protein</fullName>
    </submittedName>
</protein>
<evidence type="ECO:0000313" key="2">
    <source>
        <dbReference type="Proteomes" id="UP000269721"/>
    </source>
</evidence>
<dbReference type="AlphaFoldDB" id="A0A4P9WKP4"/>
<proteinExistence type="predicted"/>
<reference evidence="2" key="1">
    <citation type="journal article" date="2018" name="Nat. Microbiol.">
        <title>Leveraging single-cell genomics to expand the fungal tree of life.</title>
        <authorList>
            <person name="Ahrendt S.R."/>
            <person name="Quandt C.A."/>
            <person name="Ciobanu D."/>
            <person name="Clum A."/>
            <person name="Salamov A."/>
            <person name="Andreopoulos B."/>
            <person name="Cheng J.F."/>
            <person name="Woyke T."/>
            <person name="Pelin A."/>
            <person name="Henrissat B."/>
            <person name="Reynolds N.K."/>
            <person name="Benny G.L."/>
            <person name="Smith M.E."/>
            <person name="James T.Y."/>
            <person name="Grigoriev I.V."/>
        </authorList>
    </citation>
    <scope>NUCLEOTIDE SEQUENCE [LARGE SCALE GENOMIC DNA]</scope>
</reference>
<dbReference type="Proteomes" id="UP000269721">
    <property type="component" value="Unassembled WGS sequence"/>
</dbReference>
<sequence length="497" mass="55240">MNSRQRVAPLRRCPVGRGVTTSLIEEMDDAEKELMGIFWVIMWHHYTEAGHANLIKSVLFRIARAYVPVTPGFSQLPEDLRALKTLSCAPYLKAGREGIPVHFLHFSLFSDAFSRFGHCRASLTALTATDAEFPDPQRSNRTWHALFPDSILAVERLDQLGLNTWAKILQGDLALLAEGLRMWSHAHGGEVLLIGVPYGVLGNSPSHTQFAGFKSSSNWVAHLCHLCTTQESCTKALLHTCTHTAHDQRFKCQKLRSDQECTPHVVSLLNTSGNPVAAAEIDIAAALAISEWPSLALYDLVFVDRQHSERPTAASASRAMRPTGGLPSGRYSTVGAARNAPPTTSRFPPCKHSITGACIPTQWVVRLSPLAMRPAHFDPHPLYPPRYAVKMSEIAYDYQALRIGWYLRVTFFEGDWAIFTICSFAYTVEPMTCSIPASHLVGNMERTHAMGFVHMLGVEVEKENDHLTMCESVLYRLAQHTQIRGKEGTGRLQKDIS</sequence>
<dbReference type="EMBL" id="KZ994421">
    <property type="protein sequence ID" value="RKO92972.1"/>
    <property type="molecule type" value="Genomic_DNA"/>
</dbReference>
<gene>
    <name evidence="1" type="ORF">BDK51DRAFT_38251</name>
</gene>